<dbReference type="AlphaFoldDB" id="A0A0C5BWM3"/>
<proteinExistence type="predicted"/>
<dbReference type="EMBL" id="CP010868">
    <property type="protein sequence ID" value="AJM92696.1"/>
    <property type="molecule type" value="Genomic_DNA"/>
</dbReference>
<keyword evidence="1" id="KW-0472">Membrane</keyword>
<feature type="transmembrane region" description="Helical" evidence="1">
    <location>
        <begin position="7"/>
        <end position="25"/>
    </location>
</feature>
<reference evidence="2 3" key="3">
    <citation type="journal article" date="2019" name="Int. J. Syst. Evol. Microbiol.">
        <title>Nitrosopumilus adriaticus sp. nov. and Nitrosopumilus piranensis sp. nov., two ammonia-oxidizing archaea from the Adriatic Sea and members of the class Nitrososphaeria.</title>
        <authorList>
            <person name="Bayer B."/>
            <person name="Vojvoda J."/>
            <person name="Reinthaler T."/>
            <person name="Reyes C."/>
            <person name="Pinto M."/>
            <person name="Herndl G.J."/>
        </authorList>
    </citation>
    <scope>NUCLEOTIDE SEQUENCE [LARGE SCALE GENOMIC DNA]</scope>
    <source>
        <strain evidence="2 3">D3C</strain>
    </source>
</reference>
<reference evidence="3" key="1">
    <citation type="submission" date="2015-02" db="EMBL/GenBank/DDBJ databases">
        <title>Characterization of two novel Thaumarchaeota isolated from the Northern Adriatic Sea.</title>
        <authorList>
            <person name="Bayer B."/>
            <person name="Vojvoda J."/>
            <person name="Offre P."/>
            <person name="Srivastava A."/>
            <person name="Elisabeth N."/>
            <person name="Garcia J.A.L."/>
            <person name="Schleper C."/>
            <person name="Herndl G.J."/>
        </authorList>
    </citation>
    <scope>NUCLEOTIDE SEQUENCE [LARGE SCALE GENOMIC DNA]</scope>
    <source>
        <strain evidence="3">D3C</strain>
    </source>
</reference>
<sequence length="264" mass="30631">MDNKKQFLISGGICILSFIIMYFLLTTDFQDNSFMMYQIVENVRIHHLFLIPVLTYFVFFIVWIITREYISINLENLIYDWPKKGLVKIIDSNTKKDILGFFLLSTVITGFVWYVLGISTSEAFLAIVPFTEFVPELQVPCEALAEISDNSFGDIEYVLLLVGPIWVLILKQSRKYEIRNSIKKQRGMRTLVLFFWASIALFVADNNFELGCEDDRPSGWYLAPPGPAYNLYSDMLSAMIYGGLITLFIFVLNKYFEKWITTKN</sequence>
<name>A0A0C5BWM3_9ARCH</name>
<reference evidence="2 3" key="2">
    <citation type="journal article" date="2016" name="ISME J.">
        <title>Physiological and genomic characterization of two novel marine thaumarchaeal strains indicates niche differentiation.</title>
        <authorList>
            <person name="Bayer B."/>
            <person name="Vojvoda J."/>
            <person name="Offre P."/>
            <person name="Alves R.J."/>
            <person name="Elisabeth N.H."/>
            <person name="Garcia J.A."/>
            <person name="Volland J.M."/>
            <person name="Srivastava A."/>
            <person name="Schleper C."/>
            <person name="Herndl G.J."/>
        </authorList>
    </citation>
    <scope>NUCLEOTIDE SEQUENCE [LARGE SCALE GENOMIC DNA]</scope>
    <source>
        <strain evidence="2 3">D3C</strain>
    </source>
</reference>
<organism evidence="2 3">
    <name type="scientific">Nitrosopumilus piranensis</name>
    <dbReference type="NCBI Taxonomy" id="1582439"/>
    <lineage>
        <taxon>Archaea</taxon>
        <taxon>Nitrososphaerota</taxon>
        <taxon>Nitrososphaeria</taxon>
        <taxon>Nitrosopumilales</taxon>
        <taxon>Nitrosopumilaceae</taxon>
        <taxon>Nitrosopumilus</taxon>
    </lineage>
</organism>
<feature type="transmembrane region" description="Helical" evidence="1">
    <location>
        <begin position="45"/>
        <end position="65"/>
    </location>
</feature>
<dbReference type="KEGG" id="nid:NPIRD3C_1484"/>
<feature type="transmembrane region" description="Helical" evidence="1">
    <location>
        <begin position="228"/>
        <end position="252"/>
    </location>
</feature>
<accession>A0A0C5BWM3</accession>
<evidence type="ECO:0000313" key="2">
    <source>
        <dbReference type="EMBL" id="AJM92696.1"/>
    </source>
</evidence>
<dbReference type="Proteomes" id="UP000032027">
    <property type="component" value="Chromosome"/>
</dbReference>
<evidence type="ECO:0000313" key="3">
    <source>
        <dbReference type="Proteomes" id="UP000032027"/>
    </source>
</evidence>
<evidence type="ECO:0000256" key="1">
    <source>
        <dbReference type="SAM" id="Phobius"/>
    </source>
</evidence>
<keyword evidence="1" id="KW-1133">Transmembrane helix</keyword>
<keyword evidence="3" id="KW-1185">Reference proteome</keyword>
<dbReference type="PATRIC" id="fig|1582439.9.peg.1532"/>
<feature type="transmembrane region" description="Helical" evidence="1">
    <location>
        <begin position="191"/>
        <end position="208"/>
    </location>
</feature>
<dbReference type="STRING" id="1582439.NPIRD3C_1484"/>
<protein>
    <submittedName>
        <fullName evidence="2">Uncharacterized protein</fullName>
    </submittedName>
</protein>
<feature type="transmembrane region" description="Helical" evidence="1">
    <location>
        <begin position="98"/>
        <end position="116"/>
    </location>
</feature>
<feature type="transmembrane region" description="Helical" evidence="1">
    <location>
        <begin position="152"/>
        <end position="170"/>
    </location>
</feature>
<dbReference type="HOGENOM" id="CLU_1040524_0_0_2"/>
<gene>
    <name evidence="2" type="ORF">NPIRD3C_1484</name>
</gene>
<keyword evidence="1" id="KW-0812">Transmembrane</keyword>